<gene>
    <name evidence="1" type="ORF">HMPREF9220_1114</name>
</gene>
<dbReference type="Proteomes" id="UP000004594">
    <property type="component" value="Unassembled WGS sequence"/>
</dbReference>
<dbReference type="EMBL" id="AENT01000012">
    <property type="protein sequence ID" value="EFR42922.1"/>
    <property type="molecule type" value="Genomic_DNA"/>
</dbReference>
<reference evidence="1 2" key="1">
    <citation type="submission" date="2010-11" db="EMBL/GenBank/DDBJ databases">
        <authorList>
            <person name="Durkin A.S."/>
            <person name="Madupu R."/>
            <person name="Torralba M."/>
            <person name="Gillis M."/>
            <person name="Methe B."/>
            <person name="Sutton G."/>
            <person name="Nelson K.E."/>
        </authorList>
    </citation>
    <scope>NUCLEOTIDE SEQUENCE [LARGE SCALE GENOMIC DNA]</scope>
    <source>
        <strain evidence="1 2">UPII 345-E</strain>
    </source>
</reference>
<dbReference type="eggNOG" id="COG3655">
    <property type="taxonomic scope" value="Bacteria"/>
</dbReference>
<evidence type="ECO:0000313" key="2">
    <source>
        <dbReference type="Proteomes" id="UP000004594"/>
    </source>
</evidence>
<sequence length="72" mass="8156">MPIDYSKLKGKIKERYGTQAKFAEALGLSERSMSLKLTGKLPFDQKEIDNSLALLDISKNEIGEYFFALKVQ</sequence>
<dbReference type="Pfam" id="PF05339">
    <property type="entry name" value="DUF739"/>
    <property type="match status" value="1"/>
</dbReference>
<name>E4L8D1_9FIRM</name>
<dbReference type="AlphaFoldDB" id="E4L8D1"/>
<dbReference type="OrthoDB" id="2418220at2"/>
<protein>
    <submittedName>
        <fullName evidence="1">Toxin-antitoxin system, antitoxin component, Xre family</fullName>
    </submittedName>
</protein>
<accession>E4L8D1</accession>
<evidence type="ECO:0000313" key="1">
    <source>
        <dbReference type="EMBL" id="EFR42922.1"/>
    </source>
</evidence>
<comment type="caution">
    <text evidence="1">The sequence shown here is derived from an EMBL/GenBank/DDBJ whole genome shotgun (WGS) entry which is preliminary data.</text>
</comment>
<organism evidence="1 2">
    <name type="scientific">Dialister micraerophilus UPII 345-E</name>
    <dbReference type="NCBI Taxonomy" id="910314"/>
    <lineage>
        <taxon>Bacteria</taxon>
        <taxon>Bacillati</taxon>
        <taxon>Bacillota</taxon>
        <taxon>Negativicutes</taxon>
        <taxon>Veillonellales</taxon>
        <taxon>Veillonellaceae</taxon>
        <taxon>Dialister</taxon>
    </lineage>
</organism>
<proteinExistence type="predicted"/>
<dbReference type="RefSeq" id="WP_007554320.1">
    <property type="nucleotide sequence ID" value="NZ_AENT01000012.1"/>
</dbReference>
<dbReference type="InterPro" id="IPR008003">
    <property type="entry name" value="DUF739"/>
</dbReference>